<sequence>MELRDLSYLFLVMFTGLAFFDGIILHLWKYKLYKYNDTIYEHKLHTFRAILFPFVLVGFFLYELSGILYILTLFIVSVDLVIQIFDMMEEKDARSRFGGLSSFEYILHVTLTSLHSSMLLLYILSKPKNTISFEIMEINVTNGIHHFVAINLLPGAIFIAILHIVLCHPYFREPNVSTMFKTKERNQNLKLNENPN</sequence>
<dbReference type="EMBL" id="AOGX02000022">
    <property type="protein sequence ID" value="EOQ88535.1"/>
    <property type="molecule type" value="Genomic_DNA"/>
</dbReference>
<feature type="transmembrane region" description="Helical" evidence="1">
    <location>
        <begin position="46"/>
        <end position="62"/>
    </location>
</feature>
<evidence type="ECO:0000313" key="2">
    <source>
        <dbReference type="EMBL" id="EOQ88535.1"/>
    </source>
</evidence>
<feature type="transmembrane region" description="Helical" evidence="1">
    <location>
        <begin position="68"/>
        <end position="85"/>
    </location>
</feature>
<accession>A0A5E8HB83</accession>
<keyword evidence="1" id="KW-1133">Transmembrane helix</keyword>
<name>A0A5E8HB83_9LEPT</name>
<gene>
    <name evidence="2" type="ORF">LEP1GSC202_2249</name>
</gene>
<dbReference type="AlphaFoldDB" id="A0A5E8HB83"/>
<keyword evidence="1" id="KW-0812">Transmembrane</keyword>
<feature type="transmembrane region" description="Helical" evidence="1">
    <location>
        <begin position="144"/>
        <end position="171"/>
    </location>
</feature>
<protein>
    <submittedName>
        <fullName evidence="2">Uncharacterized protein</fullName>
    </submittedName>
</protein>
<organism evidence="2 3">
    <name type="scientific">Leptospira yanagawae serovar Saopaulo str. Sao Paulo = ATCC 700523</name>
    <dbReference type="NCBI Taxonomy" id="1249483"/>
    <lineage>
        <taxon>Bacteria</taxon>
        <taxon>Pseudomonadati</taxon>
        <taxon>Spirochaetota</taxon>
        <taxon>Spirochaetia</taxon>
        <taxon>Leptospirales</taxon>
        <taxon>Leptospiraceae</taxon>
        <taxon>Leptospira</taxon>
    </lineage>
</organism>
<keyword evidence="1" id="KW-0472">Membrane</keyword>
<comment type="caution">
    <text evidence="2">The sequence shown here is derived from an EMBL/GenBank/DDBJ whole genome shotgun (WGS) entry which is preliminary data.</text>
</comment>
<feature type="transmembrane region" description="Helical" evidence="1">
    <location>
        <begin position="6"/>
        <end position="25"/>
    </location>
</feature>
<dbReference type="OrthoDB" id="332044at2"/>
<feature type="transmembrane region" description="Helical" evidence="1">
    <location>
        <begin position="105"/>
        <end position="124"/>
    </location>
</feature>
<proteinExistence type="predicted"/>
<evidence type="ECO:0000256" key="1">
    <source>
        <dbReference type="SAM" id="Phobius"/>
    </source>
</evidence>
<dbReference type="RefSeq" id="WP_015677955.1">
    <property type="nucleotide sequence ID" value="NZ_AOGX02000022.1"/>
</dbReference>
<dbReference type="Proteomes" id="UP000013996">
    <property type="component" value="Unassembled WGS sequence"/>
</dbReference>
<evidence type="ECO:0000313" key="3">
    <source>
        <dbReference type="Proteomes" id="UP000013996"/>
    </source>
</evidence>
<reference evidence="2 3" key="1">
    <citation type="submission" date="2013-04" db="EMBL/GenBank/DDBJ databases">
        <authorList>
            <person name="Harkins D.M."/>
            <person name="Durkin A.S."/>
            <person name="Brinkac L.M."/>
            <person name="Haft D.H."/>
            <person name="Selengut J.D."/>
            <person name="Sanka R."/>
            <person name="DePew J."/>
            <person name="Purushe J."/>
            <person name="Hartskeerl R.A."/>
            <person name="Ahmed A."/>
            <person name="van der Linden H."/>
            <person name="Goris M.G.A."/>
            <person name="Vinetz J.M."/>
            <person name="Sutton G.G."/>
            <person name="Nierman W.C."/>
            <person name="Fouts D.E."/>
        </authorList>
    </citation>
    <scope>NUCLEOTIDE SEQUENCE [LARGE SCALE GENOMIC DNA]</scope>
    <source>
        <strain evidence="2 3">Sao Paulo</strain>
    </source>
</reference>